<evidence type="ECO:0000256" key="4">
    <source>
        <dbReference type="ARBA" id="ARBA00022692"/>
    </source>
</evidence>
<comment type="similarity">
    <text evidence="2 10">Belongs to the major facilitator superfamily. Proton-dependent oligopeptide transporter (POT/PTR) (TC 2.A.17) family.</text>
</comment>
<feature type="compositionally biased region" description="Basic and acidic residues" evidence="11">
    <location>
        <begin position="677"/>
        <end position="692"/>
    </location>
</feature>
<organism evidence="13">
    <name type="scientific">Lutzomyia longipalpis</name>
    <name type="common">Sand fly</name>
    <dbReference type="NCBI Taxonomy" id="7200"/>
    <lineage>
        <taxon>Eukaryota</taxon>
        <taxon>Metazoa</taxon>
        <taxon>Ecdysozoa</taxon>
        <taxon>Arthropoda</taxon>
        <taxon>Hexapoda</taxon>
        <taxon>Insecta</taxon>
        <taxon>Pterygota</taxon>
        <taxon>Neoptera</taxon>
        <taxon>Endopterygota</taxon>
        <taxon>Diptera</taxon>
        <taxon>Nematocera</taxon>
        <taxon>Psychodoidea</taxon>
        <taxon>Psychodidae</taxon>
        <taxon>Lutzomyia</taxon>
        <taxon>Lutzomyia</taxon>
    </lineage>
</organism>
<feature type="transmembrane region" description="Helical" evidence="12">
    <location>
        <begin position="598"/>
        <end position="618"/>
    </location>
</feature>
<feature type="transmembrane region" description="Helical" evidence="12">
    <location>
        <begin position="75"/>
        <end position="94"/>
    </location>
</feature>
<dbReference type="Pfam" id="PF00854">
    <property type="entry name" value="PTR2"/>
    <property type="match status" value="2"/>
</dbReference>
<evidence type="ECO:0000256" key="12">
    <source>
        <dbReference type="SAM" id="Phobius"/>
    </source>
</evidence>
<feature type="transmembrane region" description="Helical" evidence="12">
    <location>
        <begin position="257"/>
        <end position="275"/>
    </location>
</feature>
<dbReference type="SUPFAM" id="SSF103473">
    <property type="entry name" value="MFS general substrate transporter"/>
    <property type="match status" value="1"/>
</dbReference>
<dbReference type="PANTHER" id="PTHR11654">
    <property type="entry name" value="OLIGOPEPTIDE TRANSPORTER-RELATED"/>
    <property type="match status" value="1"/>
</dbReference>
<feature type="transmembrane region" description="Helical" evidence="12">
    <location>
        <begin position="630"/>
        <end position="649"/>
    </location>
</feature>
<dbReference type="PROSITE" id="PS01022">
    <property type="entry name" value="PTR2_1"/>
    <property type="match status" value="1"/>
</dbReference>
<evidence type="ECO:0000256" key="7">
    <source>
        <dbReference type="ARBA" id="ARBA00022989"/>
    </source>
</evidence>
<protein>
    <recommendedName>
        <fullName evidence="9">Oligopeptide transporter 1</fullName>
    </recommendedName>
</protein>
<dbReference type="CDD" id="cd17347">
    <property type="entry name" value="MFS_SLC15A1_2_like"/>
    <property type="match status" value="1"/>
</dbReference>
<evidence type="ECO:0000256" key="3">
    <source>
        <dbReference type="ARBA" id="ARBA00022448"/>
    </source>
</evidence>
<dbReference type="Gene3D" id="1.20.1250.20">
    <property type="entry name" value="MFS general substrate transporter like domains"/>
    <property type="match status" value="2"/>
</dbReference>
<keyword evidence="8 12" id="KW-0472">Membrane</keyword>
<evidence type="ECO:0000256" key="5">
    <source>
        <dbReference type="ARBA" id="ARBA00022856"/>
    </source>
</evidence>
<dbReference type="PROSITE" id="PS01023">
    <property type="entry name" value="PTR2_2"/>
    <property type="match status" value="1"/>
</dbReference>
<feature type="transmembrane region" description="Helical" evidence="12">
    <location>
        <begin position="15"/>
        <end position="34"/>
    </location>
</feature>
<name>A0A7G3AMI3_LUTLO</name>
<dbReference type="FunFam" id="1.20.1250.20:FF:000379">
    <property type="entry name" value="Uncharacterized protein, isoform A"/>
    <property type="match status" value="1"/>
</dbReference>
<evidence type="ECO:0000256" key="9">
    <source>
        <dbReference type="ARBA" id="ARBA00078114"/>
    </source>
</evidence>
<feature type="transmembrane region" description="Helical" evidence="12">
    <location>
        <begin position="106"/>
        <end position="126"/>
    </location>
</feature>
<dbReference type="VEuPathDB" id="VectorBase:LLONM1_005012"/>
<feature type="transmembrane region" description="Helical" evidence="12">
    <location>
        <begin position="46"/>
        <end position="69"/>
    </location>
</feature>
<feature type="region of interest" description="Disordered" evidence="11">
    <location>
        <begin position="661"/>
        <end position="692"/>
    </location>
</feature>
<evidence type="ECO:0000256" key="11">
    <source>
        <dbReference type="SAM" id="MobiDB-lite"/>
    </source>
</evidence>
<feature type="transmembrane region" description="Helical" evidence="12">
    <location>
        <begin position="177"/>
        <end position="198"/>
    </location>
</feature>
<keyword evidence="4 10" id="KW-0812">Transmembrane</keyword>
<keyword evidence="6" id="KW-0653">Protein transport</keyword>
<keyword evidence="3 10" id="KW-0813">Transport</keyword>
<evidence type="ECO:0000256" key="6">
    <source>
        <dbReference type="ARBA" id="ARBA00022927"/>
    </source>
</evidence>
<keyword evidence="7 12" id="KW-1133">Transmembrane helix</keyword>
<dbReference type="InterPro" id="IPR000109">
    <property type="entry name" value="POT_fam"/>
</dbReference>
<keyword evidence="5" id="KW-0571">Peptide transport</keyword>
<feature type="transmembrane region" description="Helical" evidence="12">
    <location>
        <begin position="305"/>
        <end position="326"/>
    </location>
</feature>
<evidence type="ECO:0000256" key="8">
    <source>
        <dbReference type="ARBA" id="ARBA00023136"/>
    </source>
</evidence>
<dbReference type="GO" id="GO:0016020">
    <property type="term" value="C:membrane"/>
    <property type="evidence" value="ECO:0007669"/>
    <property type="project" value="UniProtKB-SubCell"/>
</dbReference>
<evidence type="ECO:0000256" key="10">
    <source>
        <dbReference type="RuleBase" id="RU003755"/>
    </source>
</evidence>
<dbReference type="EMBL" id="GITU01006488">
    <property type="protein sequence ID" value="MBC1175191.1"/>
    <property type="molecule type" value="Transcribed_RNA"/>
</dbReference>
<dbReference type="InterPro" id="IPR036259">
    <property type="entry name" value="MFS_trans_sf"/>
</dbReference>
<dbReference type="InterPro" id="IPR018456">
    <property type="entry name" value="PTR2_symporter_CS"/>
</dbReference>
<accession>A0A7G3AMI3</accession>
<proteinExistence type="inferred from homology"/>
<sequence length="692" mass="76971">MNFPRSVIFILLNEFAERFAFYGMKTILVLYLRSKLNFNDDTSTEIFHIFVSLVYFFPLIGAIVADSWLGKYKTIFFLSIVYAIGSVVISLGAIPPLNLPVHAMTILGMLLIATGTGGIKPCVASFGGDQFKLPEQAASLAKFFSLFYFTINAGSFISTLLTPALREDVHCFGQMDCYSLAFGVPAVLMIVSIVIFVLGRSLYTVTKPTGNMIVLVSKCIGNAIASWSKEKKVNPRSHWLEYAEPKYGKTLVKDVKILLKILVLYLPLPFFWALFDQQSSRWTFQATRMDGRVGPITIKPDQMQVINPLLILAFIPLFDVFVYPLLGKVGIRRPLQKLTLGGILAAIAFTISGLIELKLESLHEPTPSIGYTQIRIYNPLPCQYKFKLADHITETLHPQGVFLSGHISLDSNATWQGSAELSSGSATTNCPASLAFNVNPVEEQVLGLSLFAHQNGELQYAQYEDSPTKSKFGIPVVRFLMNFNDTLILVNNESSTDIHIKNFDRIDVPEGQWTIKNNDTDAVIGEISVGTGGVYTYLLTKGENDVINLKEEILSPENSVHMLWQIPQYVVMTAGEVMFSVTGLEFSYSQAPVSMKSVLQACWLLTVAIGNVIVVALTHLKFFESQAAEFFEFAVLMLIDMGIFILIAMRYKYVQHDDANEGNEGDKPIESSIQMEQKPDKEGIANKAYNED</sequence>
<dbReference type="AlphaFoldDB" id="A0A7G3AMI3"/>
<dbReference type="GO" id="GO:0006857">
    <property type="term" value="P:oligopeptide transport"/>
    <property type="evidence" value="ECO:0007669"/>
    <property type="project" value="InterPro"/>
</dbReference>
<evidence type="ECO:0000256" key="2">
    <source>
        <dbReference type="ARBA" id="ARBA00005982"/>
    </source>
</evidence>
<evidence type="ECO:0000313" key="13">
    <source>
        <dbReference type="EMBL" id="MBC1175191.1"/>
    </source>
</evidence>
<dbReference type="FunFam" id="1.20.1250.20:FF:000049">
    <property type="entry name" value="Solute carrier family 15 member 2"/>
    <property type="match status" value="1"/>
</dbReference>
<comment type="subcellular location">
    <subcellularLocation>
        <location evidence="1 10">Membrane</location>
        <topology evidence="1 10">Multi-pass membrane protein</topology>
    </subcellularLocation>
</comment>
<dbReference type="GO" id="GO:0022857">
    <property type="term" value="F:transmembrane transporter activity"/>
    <property type="evidence" value="ECO:0007669"/>
    <property type="project" value="InterPro"/>
</dbReference>
<reference evidence="13" key="1">
    <citation type="journal article" date="2020" name="BMC">
        <title>Leishmania infection induces a limited differential gene expression in the sand fly midgut.</title>
        <authorList>
            <person name="Coutinho-Abreu I.V."/>
            <person name="Serafim T.D."/>
            <person name="Meneses C."/>
            <person name="Kamhawi S."/>
            <person name="Oliveira F."/>
            <person name="Valenzuela J.G."/>
        </authorList>
    </citation>
    <scope>NUCLEOTIDE SEQUENCE</scope>
    <source>
        <strain evidence="13">Jacobina</strain>
        <tissue evidence="13">Midgut</tissue>
    </source>
</reference>
<dbReference type="GO" id="GO:0015031">
    <property type="term" value="P:protein transport"/>
    <property type="evidence" value="ECO:0007669"/>
    <property type="project" value="UniProtKB-KW"/>
</dbReference>
<evidence type="ECO:0000256" key="1">
    <source>
        <dbReference type="ARBA" id="ARBA00004141"/>
    </source>
</evidence>
<feature type="transmembrane region" description="Helical" evidence="12">
    <location>
        <begin position="146"/>
        <end position="165"/>
    </location>
</feature>